<feature type="region of interest" description="Disordered" evidence="2">
    <location>
        <begin position="270"/>
        <end position="363"/>
    </location>
</feature>
<keyword evidence="1" id="KW-0479">Metal-binding</keyword>
<evidence type="ECO:0000256" key="2">
    <source>
        <dbReference type="SAM" id="MobiDB-lite"/>
    </source>
</evidence>
<evidence type="ECO:0000313" key="4">
    <source>
        <dbReference type="EMBL" id="EFJ33637.1"/>
    </source>
</evidence>
<dbReference type="Gramene" id="EFJ33637">
    <property type="protein sequence ID" value="EFJ33637"/>
    <property type="gene ID" value="SELMODRAFT_406311"/>
</dbReference>
<feature type="compositionally biased region" description="Basic and acidic residues" evidence="2">
    <location>
        <begin position="55"/>
        <end position="66"/>
    </location>
</feature>
<name>D8R1Y8_SELML</name>
<feature type="region of interest" description="Disordered" evidence="2">
    <location>
        <begin position="462"/>
        <end position="482"/>
    </location>
</feature>
<reference evidence="4 5" key="1">
    <citation type="journal article" date="2011" name="Science">
        <title>The Selaginella genome identifies genetic changes associated with the evolution of vascular plants.</title>
        <authorList>
            <person name="Banks J.A."/>
            <person name="Nishiyama T."/>
            <person name="Hasebe M."/>
            <person name="Bowman J.L."/>
            <person name="Gribskov M."/>
            <person name="dePamphilis C."/>
            <person name="Albert V.A."/>
            <person name="Aono N."/>
            <person name="Aoyama T."/>
            <person name="Ambrose B.A."/>
            <person name="Ashton N.W."/>
            <person name="Axtell M.J."/>
            <person name="Barker E."/>
            <person name="Barker M.S."/>
            <person name="Bennetzen J.L."/>
            <person name="Bonawitz N.D."/>
            <person name="Chapple C."/>
            <person name="Cheng C."/>
            <person name="Correa L.G."/>
            <person name="Dacre M."/>
            <person name="DeBarry J."/>
            <person name="Dreyer I."/>
            <person name="Elias M."/>
            <person name="Engstrom E.M."/>
            <person name="Estelle M."/>
            <person name="Feng L."/>
            <person name="Finet C."/>
            <person name="Floyd S.K."/>
            <person name="Frommer W.B."/>
            <person name="Fujita T."/>
            <person name="Gramzow L."/>
            <person name="Gutensohn M."/>
            <person name="Harholt J."/>
            <person name="Hattori M."/>
            <person name="Heyl A."/>
            <person name="Hirai T."/>
            <person name="Hiwatashi Y."/>
            <person name="Ishikawa M."/>
            <person name="Iwata M."/>
            <person name="Karol K.G."/>
            <person name="Koehler B."/>
            <person name="Kolukisaoglu U."/>
            <person name="Kubo M."/>
            <person name="Kurata T."/>
            <person name="Lalonde S."/>
            <person name="Li K."/>
            <person name="Li Y."/>
            <person name="Litt A."/>
            <person name="Lyons E."/>
            <person name="Manning G."/>
            <person name="Maruyama T."/>
            <person name="Michael T.P."/>
            <person name="Mikami K."/>
            <person name="Miyazaki S."/>
            <person name="Morinaga S."/>
            <person name="Murata T."/>
            <person name="Mueller-Roeber B."/>
            <person name="Nelson D.R."/>
            <person name="Obara M."/>
            <person name="Oguri Y."/>
            <person name="Olmstead R.G."/>
            <person name="Onodera N."/>
            <person name="Petersen B.L."/>
            <person name="Pils B."/>
            <person name="Prigge M."/>
            <person name="Rensing S.A."/>
            <person name="Riano-Pachon D.M."/>
            <person name="Roberts A.W."/>
            <person name="Sato Y."/>
            <person name="Scheller H.V."/>
            <person name="Schulz B."/>
            <person name="Schulz C."/>
            <person name="Shakirov E.V."/>
            <person name="Shibagaki N."/>
            <person name="Shinohara N."/>
            <person name="Shippen D.E."/>
            <person name="Soerensen I."/>
            <person name="Sotooka R."/>
            <person name="Sugimoto N."/>
            <person name="Sugita M."/>
            <person name="Sumikawa N."/>
            <person name="Tanurdzic M."/>
            <person name="Theissen G."/>
            <person name="Ulvskov P."/>
            <person name="Wakazuki S."/>
            <person name="Weng J.K."/>
            <person name="Willats W.W."/>
            <person name="Wipf D."/>
            <person name="Wolf P.G."/>
            <person name="Yang L."/>
            <person name="Zimmer A.D."/>
            <person name="Zhu Q."/>
            <person name="Mitros T."/>
            <person name="Hellsten U."/>
            <person name="Loque D."/>
            <person name="Otillar R."/>
            <person name="Salamov A."/>
            <person name="Schmutz J."/>
            <person name="Shapiro H."/>
            <person name="Lindquist E."/>
            <person name="Lucas S."/>
            <person name="Rokhsar D."/>
            <person name="Grigoriev I.V."/>
        </authorList>
    </citation>
    <scope>NUCLEOTIDE SEQUENCE [LARGE SCALE GENOMIC DNA]</scope>
</reference>
<feature type="compositionally biased region" description="Basic and acidic residues" evidence="2">
    <location>
        <begin position="1"/>
        <end position="11"/>
    </location>
</feature>
<dbReference type="Proteomes" id="UP000001514">
    <property type="component" value="Unassembled WGS sequence"/>
</dbReference>
<feature type="compositionally biased region" description="Low complexity" evidence="2">
    <location>
        <begin position="323"/>
        <end position="350"/>
    </location>
</feature>
<sequence length="641" mass="73395">MEHHEHRDKQSKNKLGLTKSELGEEPKPEFCLVGSIFGRKDKEAVIDEAEDEGEDSKKRSDDTDRSQKKLDFDQYFHALGNQQVVQPVLVSMAGTSNPVIMKKALPPTFHGMENEDYEWHLKQFNAACALNNEIMDVEKIALFPFTLKGDAAEWFYDRNATYATFAALSDDFKGYYKKKYECRDPVVRLQEIYQGDMELAEDYAGRFNKIYGRCDATTVLDVLAMNWFLNGLRSEMQTPVRLEAPTTLDTARAAAEKVDKILHKTSNALRRELRTKGGVDRPEPAAAQVEPSDYWPQQGQQQQPFPKDYPRMTNHPRQRQWFKRQQQQQFEQHPRQPQQQQNQDHQQLRLPAPPQPKLLPGPGSTAHITCYQCGQKGHYATTCPNEQQNKGKAPQPAARAVEVQSDIESKDGIEVEAYAVMHARKRQAMDEDRDWEKEKATEKAVQRLSPKKSDMLITIKDEPMTSGSQLEESRQQGDPPNEELGERLVELIMERPVMLTVGELITGAPYLPVQHTRLPKSSTPCDIEDYDWQSGLSDEDEDALLKCNPDLVRIAEVDLYQRTVDSTDAMKNLGLIEKFVKPSAKNVREESVEKLIEQRDETLVMHMNEELEEIDLTDPSEEPKKLKIAKVLPRGFKEHAY</sequence>
<feature type="region of interest" description="Disordered" evidence="2">
    <location>
        <begin position="1"/>
        <end position="22"/>
    </location>
</feature>
<dbReference type="AlphaFoldDB" id="D8R1Y8"/>
<dbReference type="PROSITE" id="PS50158">
    <property type="entry name" value="ZF_CCHC"/>
    <property type="match status" value="1"/>
</dbReference>
<dbReference type="SMART" id="SM00343">
    <property type="entry name" value="ZnF_C2HC"/>
    <property type="match status" value="1"/>
</dbReference>
<keyword evidence="1" id="KW-0862">Zinc</keyword>
<dbReference type="GO" id="GO:0003676">
    <property type="term" value="F:nucleic acid binding"/>
    <property type="evidence" value="ECO:0007669"/>
    <property type="project" value="InterPro"/>
</dbReference>
<dbReference type="eggNOG" id="ENOG502SPB8">
    <property type="taxonomic scope" value="Eukaryota"/>
</dbReference>
<accession>D8R1Y8</accession>
<dbReference type="InParanoid" id="D8R1Y8"/>
<dbReference type="Pfam" id="PF00098">
    <property type="entry name" value="zf-CCHC"/>
    <property type="match status" value="1"/>
</dbReference>
<evidence type="ECO:0000256" key="1">
    <source>
        <dbReference type="PROSITE-ProRule" id="PRU00047"/>
    </source>
</evidence>
<dbReference type="OMA" id="TWHEDPD"/>
<dbReference type="SUPFAM" id="SSF57756">
    <property type="entry name" value="Retrovirus zinc finger-like domains"/>
    <property type="match status" value="1"/>
</dbReference>
<organism evidence="5">
    <name type="scientific">Selaginella moellendorffii</name>
    <name type="common">Spikemoss</name>
    <dbReference type="NCBI Taxonomy" id="88036"/>
    <lineage>
        <taxon>Eukaryota</taxon>
        <taxon>Viridiplantae</taxon>
        <taxon>Streptophyta</taxon>
        <taxon>Embryophyta</taxon>
        <taxon>Tracheophyta</taxon>
        <taxon>Lycopodiopsida</taxon>
        <taxon>Selaginellales</taxon>
        <taxon>Selaginellaceae</taxon>
        <taxon>Selaginella</taxon>
    </lineage>
</organism>
<dbReference type="PANTHER" id="PTHR33223:SF10">
    <property type="entry name" value="AMINOTRANSFERASE-LIKE PLANT MOBILE DOMAIN-CONTAINING PROTEIN"/>
    <property type="match status" value="1"/>
</dbReference>
<dbReference type="HOGENOM" id="CLU_427263_0_0_1"/>
<dbReference type="PANTHER" id="PTHR33223">
    <property type="entry name" value="CCHC-TYPE DOMAIN-CONTAINING PROTEIN"/>
    <property type="match status" value="1"/>
</dbReference>
<keyword evidence="1" id="KW-0863">Zinc-finger</keyword>
<gene>
    <name evidence="4" type="ORF">SELMODRAFT_406311</name>
</gene>
<feature type="domain" description="CCHC-type" evidence="3">
    <location>
        <begin position="370"/>
        <end position="385"/>
    </location>
</feature>
<dbReference type="GO" id="GO:0008270">
    <property type="term" value="F:zinc ion binding"/>
    <property type="evidence" value="ECO:0007669"/>
    <property type="project" value="UniProtKB-KW"/>
</dbReference>
<dbReference type="InterPro" id="IPR036875">
    <property type="entry name" value="Znf_CCHC_sf"/>
</dbReference>
<evidence type="ECO:0000313" key="5">
    <source>
        <dbReference type="Proteomes" id="UP000001514"/>
    </source>
</evidence>
<dbReference type="EMBL" id="GL377570">
    <property type="protein sequence ID" value="EFJ33637.1"/>
    <property type="molecule type" value="Genomic_DNA"/>
</dbReference>
<dbReference type="Gene3D" id="4.10.60.10">
    <property type="entry name" value="Zinc finger, CCHC-type"/>
    <property type="match status" value="1"/>
</dbReference>
<keyword evidence="5" id="KW-1185">Reference proteome</keyword>
<protein>
    <recommendedName>
        <fullName evidence="3">CCHC-type domain-containing protein</fullName>
    </recommendedName>
</protein>
<feature type="compositionally biased region" description="Basic and acidic residues" evidence="2">
    <location>
        <begin position="270"/>
        <end position="283"/>
    </location>
</feature>
<evidence type="ECO:0000259" key="3">
    <source>
        <dbReference type="PROSITE" id="PS50158"/>
    </source>
</evidence>
<proteinExistence type="predicted"/>
<dbReference type="InterPro" id="IPR001878">
    <property type="entry name" value="Znf_CCHC"/>
</dbReference>
<dbReference type="KEGG" id="smo:SELMODRAFT_406311"/>
<dbReference type="Pfam" id="PF19259">
    <property type="entry name" value="Ty3_capsid"/>
    <property type="match status" value="1"/>
</dbReference>
<dbReference type="InterPro" id="IPR045358">
    <property type="entry name" value="Ty3_capsid"/>
</dbReference>
<feature type="region of interest" description="Disordered" evidence="2">
    <location>
        <begin position="44"/>
        <end position="66"/>
    </location>
</feature>